<accession>A0A934IHZ0</accession>
<gene>
    <name evidence="7" type="ORF">JCR33_13965</name>
</gene>
<comment type="cofactor">
    <cofactor evidence="1">
        <name>Mo-bis(molybdopterin guanine dinucleotide)</name>
        <dbReference type="ChEBI" id="CHEBI:60539"/>
    </cofactor>
</comment>
<name>A0A934IHZ0_9HYPH</name>
<dbReference type="EMBL" id="JAEKJA010000011">
    <property type="protein sequence ID" value="MBJ3776808.1"/>
    <property type="molecule type" value="Genomic_DNA"/>
</dbReference>
<protein>
    <recommendedName>
        <fullName evidence="9">Molybdopterin dinucleotide-binding domain-containing protein</fullName>
    </recommendedName>
</protein>
<dbReference type="GO" id="GO:0009055">
    <property type="term" value="F:electron transfer activity"/>
    <property type="evidence" value="ECO:0007669"/>
    <property type="project" value="TreeGrafter"/>
</dbReference>
<feature type="region of interest" description="Disordered" evidence="4">
    <location>
        <begin position="159"/>
        <end position="190"/>
    </location>
</feature>
<evidence type="ECO:0000256" key="4">
    <source>
        <dbReference type="SAM" id="MobiDB-lite"/>
    </source>
</evidence>
<proteinExistence type="predicted"/>
<evidence type="ECO:0000256" key="2">
    <source>
        <dbReference type="ARBA" id="ARBA00022505"/>
    </source>
</evidence>
<keyword evidence="8" id="KW-1185">Reference proteome</keyword>
<sequence>MIEEGRLVDVRPFAGDPAPTELIRSWPEMVHSRLHAARPAVRRGSLEEDGGAKRGDGREILWLHPDDAAARAIEVGTIVRVHNDRGSCLASADVDAGVRPGVALLATGAFYDPDTSGNDRNANPNVLTPDVGTSGIGQGCAAQSRLVEVTPLEGTAPALTVYDPPQILPRDGVASTAPGNSPLLFDRSRS</sequence>
<evidence type="ECO:0000256" key="1">
    <source>
        <dbReference type="ARBA" id="ARBA00001942"/>
    </source>
</evidence>
<dbReference type="InterPro" id="IPR006657">
    <property type="entry name" value="MoPterin_dinucl-bd_dom"/>
</dbReference>
<evidence type="ECO:0000259" key="5">
    <source>
        <dbReference type="Pfam" id="PF01568"/>
    </source>
</evidence>
<keyword evidence="3" id="KW-0560">Oxidoreductase</keyword>
<evidence type="ECO:0000313" key="8">
    <source>
        <dbReference type="Proteomes" id="UP000609531"/>
    </source>
</evidence>
<evidence type="ECO:0008006" key="9">
    <source>
        <dbReference type="Google" id="ProtNLM"/>
    </source>
</evidence>
<reference evidence="7" key="1">
    <citation type="submission" date="2020-12" db="EMBL/GenBank/DDBJ databases">
        <title>Bacterial taxonomy.</title>
        <authorList>
            <person name="Pan X."/>
        </authorList>
    </citation>
    <scope>NUCLEOTIDE SEQUENCE</scope>
    <source>
        <strain evidence="7">B2012</strain>
    </source>
</reference>
<dbReference type="GO" id="GO:0030288">
    <property type="term" value="C:outer membrane-bounded periplasmic space"/>
    <property type="evidence" value="ECO:0007669"/>
    <property type="project" value="TreeGrafter"/>
</dbReference>
<comment type="caution">
    <text evidence="7">The sequence shown here is derived from an EMBL/GenBank/DDBJ whole genome shotgun (WGS) entry which is preliminary data.</text>
</comment>
<dbReference type="Proteomes" id="UP000609531">
    <property type="component" value="Unassembled WGS sequence"/>
</dbReference>
<evidence type="ECO:0000313" key="7">
    <source>
        <dbReference type="EMBL" id="MBJ3776808.1"/>
    </source>
</evidence>
<dbReference type="GO" id="GO:0043546">
    <property type="term" value="F:molybdopterin cofactor binding"/>
    <property type="evidence" value="ECO:0007669"/>
    <property type="project" value="InterPro"/>
</dbReference>
<dbReference type="PANTHER" id="PTHR43742:SF10">
    <property type="entry name" value="TRIMETHYLAMINE-N-OXIDE REDUCTASE 2"/>
    <property type="match status" value="1"/>
</dbReference>
<dbReference type="Gene3D" id="2.40.40.20">
    <property type="match status" value="1"/>
</dbReference>
<dbReference type="InterPro" id="IPR009010">
    <property type="entry name" value="Asp_de-COase-like_dom_sf"/>
</dbReference>
<dbReference type="InterPro" id="IPR050612">
    <property type="entry name" value="Prok_Mopterin_Oxidored"/>
</dbReference>
<dbReference type="GO" id="GO:0009061">
    <property type="term" value="P:anaerobic respiration"/>
    <property type="evidence" value="ECO:0007669"/>
    <property type="project" value="TreeGrafter"/>
</dbReference>
<organism evidence="7 8">
    <name type="scientific">Acuticoccus mangrovi</name>
    <dbReference type="NCBI Taxonomy" id="2796142"/>
    <lineage>
        <taxon>Bacteria</taxon>
        <taxon>Pseudomonadati</taxon>
        <taxon>Pseudomonadota</taxon>
        <taxon>Alphaproteobacteria</taxon>
        <taxon>Hyphomicrobiales</taxon>
        <taxon>Amorphaceae</taxon>
        <taxon>Acuticoccus</taxon>
    </lineage>
</organism>
<dbReference type="Pfam" id="PF18364">
    <property type="entry name" value="Molybdopterin_N"/>
    <property type="match status" value="1"/>
</dbReference>
<dbReference type="Pfam" id="PF01568">
    <property type="entry name" value="Molydop_binding"/>
    <property type="match status" value="1"/>
</dbReference>
<dbReference type="GO" id="GO:0016491">
    <property type="term" value="F:oxidoreductase activity"/>
    <property type="evidence" value="ECO:0007669"/>
    <property type="project" value="UniProtKB-KW"/>
</dbReference>
<feature type="domain" description="Molybdopterin dinucleotide-binding" evidence="5">
    <location>
        <begin position="55"/>
        <end position="142"/>
    </location>
</feature>
<dbReference type="AlphaFoldDB" id="A0A934IHZ0"/>
<dbReference type="InterPro" id="IPR041460">
    <property type="entry name" value="Molybdopterin_N"/>
</dbReference>
<dbReference type="PANTHER" id="PTHR43742">
    <property type="entry name" value="TRIMETHYLAMINE-N-OXIDE REDUCTASE"/>
    <property type="match status" value="1"/>
</dbReference>
<dbReference type="GO" id="GO:0030151">
    <property type="term" value="F:molybdenum ion binding"/>
    <property type="evidence" value="ECO:0007669"/>
    <property type="project" value="TreeGrafter"/>
</dbReference>
<dbReference type="SUPFAM" id="SSF50692">
    <property type="entry name" value="ADC-like"/>
    <property type="match status" value="1"/>
</dbReference>
<evidence type="ECO:0000256" key="3">
    <source>
        <dbReference type="ARBA" id="ARBA00023002"/>
    </source>
</evidence>
<keyword evidence="2" id="KW-0500">Molybdenum</keyword>
<feature type="domain" description="Molybdopterin oxidoreductase N-terminal" evidence="6">
    <location>
        <begin position="2"/>
        <end position="31"/>
    </location>
</feature>
<evidence type="ECO:0000259" key="6">
    <source>
        <dbReference type="Pfam" id="PF18364"/>
    </source>
</evidence>